<keyword evidence="1" id="KW-0472">Membrane</keyword>
<protein>
    <submittedName>
        <fullName evidence="2">Uncharacterized protein</fullName>
    </submittedName>
</protein>
<keyword evidence="1" id="KW-0812">Transmembrane</keyword>
<keyword evidence="1" id="KW-1133">Transmembrane helix</keyword>
<name>A0AAV9E3L0_ACOCL</name>
<dbReference type="EMBL" id="JAUJYO010000009">
    <property type="protein sequence ID" value="KAK1307772.1"/>
    <property type="molecule type" value="Genomic_DNA"/>
</dbReference>
<accession>A0AAV9E3L0</accession>
<sequence>MVRAWSIPPFGWRVRGCQQSYLFVYVLVIVHVAPMILFGLDLDSHRTVIMYSGL</sequence>
<keyword evidence="3" id="KW-1185">Reference proteome</keyword>
<dbReference type="Proteomes" id="UP001180020">
    <property type="component" value="Unassembled WGS sequence"/>
</dbReference>
<reference evidence="2" key="2">
    <citation type="submission" date="2023-06" db="EMBL/GenBank/DDBJ databases">
        <authorList>
            <person name="Ma L."/>
            <person name="Liu K.-W."/>
            <person name="Li Z."/>
            <person name="Hsiao Y.-Y."/>
            <person name="Qi Y."/>
            <person name="Fu T."/>
            <person name="Tang G."/>
            <person name="Zhang D."/>
            <person name="Sun W.-H."/>
            <person name="Liu D.-K."/>
            <person name="Li Y."/>
            <person name="Chen G.-Z."/>
            <person name="Liu X.-D."/>
            <person name="Liao X.-Y."/>
            <person name="Jiang Y.-T."/>
            <person name="Yu X."/>
            <person name="Hao Y."/>
            <person name="Huang J."/>
            <person name="Zhao X.-W."/>
            <person name="Ke S."/>
            <person name="Chen Y.-Y."/>
            <person name="Wu W.-L."/>
            <person name="Hsu J.-L."/>
            <person name="Lin Y.-F."/>
            <person name="Huang M.-D."/>
            <person name="Li C.-Y."/>
            <person name="Huang L."/>
            <person name="Wang Z.-W."/>
            <person name="Zhao X."/>
            <person name="Zhong W.-Y."/>
            <person name="Peng D.-H."/>
            <person name="Ahmad S."/>
            <person name="Lan S."/>
            <person name="Zhang J.-S."/>
            <person name="Tsai W.-C."/>
            <person name="Van De Peer Y."/>
            <person name="Liu Z.-J."/>
        </authorList>
    </citation>
    <scope>NUCLEOTIDE SEQUENCE</scope>
    <source>
        <strain evidence="2">CP</strain>
        <tissue evidence="2">Leaves</tissue>
    </source>
</reference>
<organism evidence="2 3">
    <name type="scientific">Acorus calamus</name>
    <name type="common">Sweet flag</name>
    <dbReference type="NCBI Taxonomy" id="4465"/>
    <lineage>
        <taxon>Eukaryota</taxon>
        <taxon>Viridiplantae</taxon>
        <taxon>Streptophyta</taxon>
        <taxon>Embryophyta</taxon>
        <taxon>Tracheophyta</taxon>
        <taxon>Spermatophyta</taxon>
        <taxon>Magnoliopsida</taxon>
        <taxon>Liliopsida</taxon>
        <taxon>Acoraceae</taxon>
        <taxon>Acorus</taxon>
    </lineage>
</organism>
<comment type="caution">
    <text evidence="2">The sequence shown here is derived from an EMBL/GenBank/DDBJ whole genome shotgun (WGS) entry which is preliminary data.</text>
</comment>
<evidence type="ECO:0000313" key="2">
    <source>
        <dbReference type="EMBL" id="KAK1307772.1"/>
    </source>
</evidence>
<evidence type="ECO:0000256" key="1">
    <source>
        <dbReference type="SAM" id="Phobius"/>
    </source>
</evidence>
<reference evidence="2" key="1">
    <citation type="journal article" date="2023" name="Nat. Commun.">
        <title>Diploid and tetraploid genomes of Acorus and the evolution of monocots.</title>
        <authorList>
            <person name="Ma L."/>
            <person name="Liu K.W."/>
            <person name="Li Z."/>
            <person name="Hsiao Y.Y."/>
            <person name="Qi Y."/>
            <person name="Fu T."/>
            <person name="Tang G.D."/>
            <person name="Zhang D."/>
            <person name="Sun W.H."/>
            <person name="Liu D.K."/>
            <person name="Li Y."/>
            <person name="Chen G.Z."/>
            <person name="Liu X.D."/>
            <person name="Liao X.Y."/>
            <person name="Jiang Y.T."/>
            <person name="Yu X."/>
            <person name="Hao Y."/>
            <person name="Huang J."/>
            <person name="Zhao X.W."/>
            <person name="Ke S."/>
            <person name="Chen Y.Y."/>
            <person name="Wu W.L."/>
            <person name="Hsu J.L."/>
            <person name="Lin Y.F."/>
            <person name="Huang M.D."/>
            <person name="Li C.Y."/>
            <person name="Huang L."/>
            <person name="Wang Z.W."/>
            <person name="Zhao X."/>
            <person name="Zhong W.Y."/>
            <person name="Peng D.H."/>
            <person name="Ahmad S."/>
            <person name="Lan S."/>
            <person name="Zhang J.S."/>
            <person name="Tsai W.C."/>
            <person name="Van de Peer Y."/>
            <person name="Liu Z.J."/>
        </authorList>
    </citation>
    <scope>NUCLEOTIDE SEQUENCE</scope>
    <source>
        <strain evidence="2">CP</strain>
    </source>
</reference>
<dbReference type="AlphaFoldDB" id="A0AAV9E3L0"/>
<gene>
    <name evidence="2" type="ORF">QJS10_CPA09g01187</name>
</gene>
<evidence type="ECO:0000313" key="3">
    <source>
        <dbReference type="Proteomes" id="UP001180020"/>
    </source>
</evidence>
<proteinExistence type="predicted"/>
<feature type="transmembrane region" description="Helical" evidence="1">
    <location>
        <begin position="20"/>
        <end position="40"/>
    </location>
</feature>